<proteinExistence type="predicted"/>
<evidence type="ECO:0000313" key="3">
    <source>
        <dbReference type="Proteomes" id="UP000076609"/>
    </source>
</evidence>
<dbReference type="SUPFAM" id="SSF55729">
    <property type="entry name" value="Acyl-CoA N-acyltransferases (Nat)"/>
    <property type="match status" value="1"/>
</dbReference>
<organism evidence="2 3">
    <name type="scientific">Sphingomonas hankookensis</name>
    <dbReference type="NCBI Taxonomy" id="563996"/>
    <lineage>
        <taxon>Bacteria</taxon>
        <taxon>Pseudomonadati</taxon>
        <taxon>Pseudomonadota</taxon>
        <taxon>Alphaproteobacteria</taxon>
        <taxon>Sphingomonadales</taxon>
        <taxon>Sphingomonadaceae</taxon>
        <taxon>Sphingomonas</taxon>
    </lineage>
</organism>
<dbReference type="Proteomes" id="UP000076609">
    <property type="component" value="Unassembled WGS sequence"/>
</dbReference>
<comment type="caution">
    <text evidence="2">The sequence shown here is derived from an EMBL/GenBank/DDBJ whole genome shotgun (WGS) entry which is preliminary data.</text>
</comment>
<evidence type="ECO:0000313" key="2">
    <source>
        <dbReference type="EMBL" id="KZE10961.1"/>
    </source>
</evidence>
<dbReference type="InterPro" id="IPR016181">
    <property type="entry name" value="Acyl_CoA_acyltransferase"/>
</dbReference>
<sequence>MAAGRTALVELGRGARGVTSAQSWPLKFQIGARTLFSIRRRLVRVPLELRDVLSGDAPALPPLPPGADGWSVTSLPEPLVDAMLSTSPIAFVRQRYTRYHTDLTIGFDAWFAGLSGNARSGLKRKAKKLAEANEGSLDVRTYRTAQELAEFHGIARQVAERTYQEKLLGAGLPNDIAFRAAMQGRGTRGEAFGWLLFVGGSPIAYLYCPMTGGDVRYDYVGHDPAWSEWSPGSVLHMEAFRTLFDEPAAQRFDFTEGEGQHKRQFATGGTACADLLLLRGSLGNRATVKALRAFDGGVERAKRARDWPVLGKAMHRLRRG</sequence>
<evidence type="ECO:0000259" key="1">
    <source>
        <dbReference type="Pfam" id="PF13480"/>
    </source>
</evidence>
<protein>
    <recommendedName>
        <fullName evidence="1">BioF2-like acetyltransferase domain-containing protein</fullName>
    </recommendedName>
</protein>
<keyword evidence="3" id="KW-1185">Reference proteome</keyword>
<accession>A0ABR5Y8V2</accession>
<dbReference type="InterPro" id="IPR038740">
    <property type="entry name" value="BioF2-like_GNAT_dom"/>
</dbReference>
<dbReference type="Gene3D" id="3.40.630.30">
    <property type="match status" value="1"/>
</dbReference>
<dbReference type="Pfam" id="PF13480">
    <property type="entry name" value="Acetyltransf_6"/>
    <property type="match status" value="1"/>
</dbReference>
<gene>
    <name evidence="2" type="ORF">AVT10_06320</name>
</gene>
<name>A0ABR5Y8V2_9SPHN</name>
<feature type="domain" description="BioF2-like acetyltransferase" evidence="1">
    <location>
        <begin position="117"/>
        <end position="263"/>
    </location>
</feature>
<reference evidence="3" key="1">
    <citation type="submission" date="2016-01" db="EMBL/GenBank/DDBJ databases">
        <title>Draft genome of Chromobacterium sp. F49.</title>
        <authorList>
            <person name="Hong K.W."/>
        </authorList>
    </citation>
    <scope>NUCLEOTIDE SEQUENCE [LARGE SCALE GENOMIC DNA]</scope>
    <source>
        <strain evidence="3">CN3</strain>
    </source>
</reference>
<dbReference type="EMBL" id="LQQO01000045">
    <property type="protein sequence ID" value="KZE10961.1"/>
    <property type="molecule type" value="Genomic_DNA"/>
</dbReference>